<dbReference type="EMBL" id="KQ257461">
    <property type="protein sequence ID" value="KNC98208.1"/>
    <property type="molecule type" value="Genomic_DNA"/>
</dbReference>
<dbReference type="VEuPathDB" id="FungiDB:SPPG_09393"/>
<dbReference type="AlphaFoldDB" id="A0A0L0HBU1"/>
<organism evidence="3 4">
    <name type="scientific">Spizellomyces punctatus (strain DAOM BR117)</name>
    <dbReference type="NCBI Taxonomy" id="645134"/>
    <lineage>
        <taxon>Eukaryota</taxon>
        <taxon>Fungi</taxon>
        <taxon>Fungi incertae sedis</taxon>
        <taxon>Chytridiomycota</taxon>
        <taxon>Chytridiomycota incertae sedis</taxon>
        <taxon>Chytridiomycetes</taxon>
        <taxon>Spizellomycetales</taxon>
        <taxon>Spizellomycetaceae</taxon>
        <taxon>Spizellomyces</taxon>
    </lineage>
</organism>
<evidence type="ECO:0000256" key="1">
    <source>
        <dbReference type="SAM" id="MobiDB-lite"/>
    </source>
</evidence>
<feature type="transmembrane region" description="Helical" evidence="2">
    <location>
        <begin position="20"/>
        <end position="40"/>
    </location>
</feature>
<keyword evidence="4" id="KW-1185">Reference proteome</keyword>
<accession>A0A0L0HBU1</accession>
<keyword evidence="2" id="KW-0812">Transmembrane</keyword>
<evidence type="ECO:0000313" key="4">
    <source>
        <dbReference type="Proteomes" id="UP000053201"/>
    </source>
</evidence>
<dbReference type="Proteomes" id="UP000053201">
    <property type="component" value="Unassembled WGS sequence"/>
</dbReference>
<feature type="region of interest" description="Disordered" evidence="1">
    <location>
        <begin position="46"/>
        <end position="65"/>
    </location>
</feature>
<protein>
    <submittedName>
        <fullName evidence="3">Uncharacterized protein</fullName>
    </submittedName>
</protein>
<keyword evidence="2" id="KW-0472">Membrane</keyword>
<evidence type="ECO:0000313" key="3">
    <source>
        <dbReference type="EMBL" id="KNC98208.1"/>
    </source>
</evidence>
<dbReference type="GeneID" id="27692518"/>
<dbReference type="InParanoid" id="A0A0L0HBU1"/>
<feature type="compositionally biased region" description="Basic and acidic residues" evidence="1">
    <location>
        <begin position="47"/>
        <end position="65"/>
    </location>
</feature>
<keyword evidence="2" id="KW-1133">Transmembrane helix</keyword>
<dbReference type="RefSeq" id="XP_016606248.1">
    <property type="nucleotide sequence ID" value="XM_016757556.1"/>
</dbReference>
<gene>
    <name evidence="3" type="ORF">SPPG_09393</name>
</gene>
<sequence>MTQTATRAANIAHKAVGGFLIGATVLLGLNATSMVVNIVYRANKASKSRELDDKPVEEKPLPKLI</sequence>
<dbReference type="OrthoDB" id="2104498at2759"/>
<reference evidence="3 4" key="1">
    <citation type="submission" date="2009-08" db="EMBL/GenBank/DDBJ databases">
        <title>The Genome Sequence of Spizellomyces punctatus strain DAOM BR117.</title>
        <authorList>
            <consortium name="The Broad Institute Genome Sequencing Platform"/>
            <person name="Russ C."/>
            <person name="Cuomo C."/>
            <person name="Shea T."/>
            <person name="Young S.K."/>
            <person name="Zeng Q."/>
            <person name="Koehrsen M."/>
            <person name="Haas B."/>
            <person name="Borodovsky M."/>
            <person name="Guigo R."/>
            <person name="Alvarado L."/>
            <person name="Berlin A."/>
            <person name="Bochicchio J."/>
            <person name="Borenstein D."/>
            <person name="Chapman S."/>
            <person name="Chen Z."/>
            <person name="Engels R."/>
            <person name="Freedman E."/>
            <person name="Gellesch M."/>
            <person name="Goldberg J."/>
            <person name="Griggs A."/>
            <person name="Gujja S."/>
            <person name="Heiman D."/>
            <person name="Hepburn T."/>
            <person name="Howarth C."/>
            <person name="Jen D."/>
            <person name="Larson L."/>
            <person name="Lewis B."/>
            <person name="Mehta T."/>
            <person name="Park D."/>
            <person name="Pearson M."/>
            <person name="Roberts A."/>
            <person name="Saif S."/>
            <person name="Shenoy N."/>
            <person name="Sisk P."/>
            <person name="Stolte C."/>
            <person name="Sykes S."/>
            <person name="Thomson T."/>
            <person name="Walk T."/>
            <person name="White J."/>
            <person name="Yandava C."/>
            <person name="Burger G."/>
            <person name="Gray M.W."/>
            <person name="Holland P.W.H."/>
            <person name="King N."/>
            <person name="Lang F.B.F."/>
            <person name="Roger A.J."/>
            <person name="Ruiz-Trillo I."/>
            <person name="Lander E."/>
            <person name="Nusbaum C."/>
        </authorList>
    </citation>
    <scope>NUCLEOTIDE SEQUENCE [LARGE SCALE GENOMIC DNA]</scope>
    <source>
        <strain evidence="3 4">DAOM BR117</strain>
    </source>
</reference>
<proteinExistence type="predicted"/>
<name>A0A0L0HBU1_SPIPD</name>
<evidence type="ECO:0000256" key="2">
    <source>
        <dbReference type="SAM" id="Phobius"/>
    </source>
</evidence>